<evidence type="ECO:0000313" key="2">
    <source>
        <dbReference type="EMBL" id="KAH9329716.1"/>
    </source>
</evidence>
<dbReference type="EMBL" id="JAHRHJ020000001">
    <property type="protein sequence ID" value="KAH9329716.1"/>
    <property type="molecule type" value="Genomic_DNA"/>
</dbReference>
<accession>A0AA38GV66</accession>
<feature type="compositionally biased region" description="Polar residues" evidence="1">
    <location>
        <begin position="64"/>
        <end position="80"/>
    </location>
</feature>
<comment type="caution">
    <text evidence="2">The sequence shown here is derived from an EMBL/GenBank/DDBJ whole genome shotgun (WGS) entry which is preliminary data.</text>
</comment>
<evidence type="ECO:0000313" key="3">
    <source>
        <dbReference type="Proteomes" id="UP000824469"/>
    </source>
</evidence>
<feature type="region of interest" description="Disordered" evidence="1">
    <location>
        <begin position="23"/>
        <end position="80"/>
    </location>
</feature>
<feature type="non-terminal residue" evidence="2">
    <location>
        <position position="80"/>
    </location>
</feature>
<protein>
    <submittedName>
        <fullName evidence="2">Uncharacterized protein</fullName>
    </submittedName>
</protein>
<gene>
    <name evidence="2" type="ORF">KI387_001824</name>
</gene>
<dbReference type="Proteomes" id="UP000824469">
    <property type="component" value="Unassembled WGS sequence"/>
</dbReference>
<reference evidence="2 3" key="1">
    <citation type="journal article" date="2021" name="Nat. Plants">
        <title>The Taxus genome provides insights into paclitaxel biosynthesis.</title>
        <authorList>
            <person name="Xiong X."/>
            <person name="Gou J."/>
            <person name="Liao Q."/>
            <person name="Li Y."/>
            <person name="Zhou Q."/>
            <person name="Bi G."/>
            <person name="Li C."/>
            <person name="Du R."/>
            <person name="Wang X."/>
            <person name="Sun T."/>
            <person name="Guo L."/>
            <person name="Liang H."/>
            <person name="Lu P."/>
            <person name="Wu Y."/>
            <person name="Zhang Z."/>
            <person name="Ro D.K."/>
            <person name="Shang Y."/>
            <person name="Huang S."/>
            <person name="Yan J."/>
        </authorList>
    </citation>
    <scope>NUCLEOTIDE SEQUENCE [LARGE SCALE GENOMIC DNA]</scope>
    <source>
        <strain evidence="2">Ta-2019</strain>
    </source>
</reference>
<name>A0AA38GV66_TAXCH</name>
<proteinExistence type="predicted"/>
<evidence type="ECO:0000256" key="1">
    <source>
        <dbReference type="SAM" id="MobiDB-lite"/>
    </source>
</evidence>
<dbReference type="AlphaFoldDB" id="A0AA38GV66"/>
<sequence length="80" mass="9144">MDTTLNRENRKNLSCKALGHLGQKDAVDAKEPADPRTNQEMTRVTREKSKSQRASFEGAARANRNWTRVQWSREVQSSGR</sequence>
<organism evidence="2 3">
    <name type="scientific">Taxus chinensis</name>
    <name type="common">Chinese yew</name>
    <name type="synonym">Taxus wallichiana var. chinensis</name>
    <dbReference type="NCBI Taxonomy" id="29808"/>
    <lineage>
        <taxon>Eukaryota</taxon>
        <taxon>Viridiplantae</taxon>
        <taxon>Streptophyta</taxon>
        <taxon>Embryophyta</taxon>
        <taxon>Tracheophyta</taxon>
        <taxon>Spermatophyta</taxon>
        <taxon>Pinopsida</taxon>
        <taxon>Pinidae</taxon>
        <taxon>Conifers II</taxon>
        <taxon>Cupressales</taxon>
        <taxon>Taxaceae</taxon>
        <taxon>Taxus</taxon>
    </lineage>
</organism>
<keyword evidence="3" id="KW-1185">Reference proteome</keyword>
<feature type="compositionally biased region" description="Basic and acidic residues" evidence="1">
    <location>
        <begin position="23"/>
        <end position="34"/>
    </location>
</feature>